<dbReference type="PANTHER" id="PTHR21505:SF8">
    <property type="entry name" value="DPT-YFP REPRESSOR BY OVEREXPRESSION, ISOFORM D-RELATED"/>
    <property type="match status" value="1"/>
</dbReference>
<dbReference type="PROSITE" id="PS51029">
    <property type="entry name" value="MADF"/>
    <property type="match status" value="1"/>
</dbReference>
<dbReference type="FunCoup" id="A0A7M7HD03">
    <property type="interactions" value="19"/>
</dbReference>
<dbReference type="AlphaFoldDB" id="A0A7M7HD03"/>
<dbReference type="OMA" id="LWYYDIL"/>
<dbReference type="EnsemblMetazoa" id="XM_008218530">
    <property type="protein sequence ID" value="XP_008216752"/>
    <property type="gene ID" value="LOC100680220"/>
</dbReference>
<protein>
    <recommendedName>
        <fullName evidence="2">MADF domain-containing protein</fullName>
    </recommendedName>
</protein>
<organism evidence="3 4">
    <name type="scientific">Nasonia vitripennis</name>
    <name type="common">Parasitic wasp</name>
    <dbReference type="NCBI Taxonomy" id="7425"/>
    <lineage>
        <taxon>Eukaryota</taxon>
        <taxon>Metazoa</taxon>
        <taxon>Ecdysozoa</taxon>
        <taxon>Arthropoda</taxon>
        <taxon>Hexapoda</taxon>
        <taxon>Insecta</taxon>
        <taxon>Pterygota</taxon>
        <taxon>Neoptera</taxon>
        <taxon>Endopterygota</taxon>
        <taxon>Hymenoptera</taxon>
        <taxon>Apocrita</taxon>
        <taxon>Proctotrupomorpha</taxon>
        <taxon>Chalcidoidea</taxon>
        <taxon>Pteromalidae</taxon>
        <taxon>Pteromalinae</taxon>
        <taxon>Nasonia</taxon>
    </lineage>
</organism>
<proteinExistence type="predicted"/>
<dbReference type="Proteomes" id="UP000002358">
    <property type="component" value="Chromosome 1"/>
</dbReference>
<dbReference type="InParanoid" id="A0A7M7HD03"/>
<keyword evidence="4" id="KW-1185">Reference proteome</keyword>
<evidence type="ECO:0000256" key="1">
    <source>
        <dbReference type="SAM" id="MobiDB-lite"/>
    </source>
</evidence>
<dbReference type="KEGG" id="nvi:100680220"/>
<sequence>METHKFLGEFIDLYKSYPCLWKYSCKDYRNKTVKDSAYAALLDKLREIDPRADKNSVMRKINALRTSFRREHKKVRRVQLQTKKKYVPSLWYYELLKFVVEKQDFTEPPPGLAILNWSAEQNATSASVDAHSDDLKSDSAMDFFEDTESIDLESNIQIKLEPSTSSASSPTLLLTDEIPEQEVDTIVREEAAAATRTVTDRARSPLRQESSSALSATGERAADLDRFGSYVASKLKRSSRKQSIIAEKVIAEVLMRANLGTLDETTALTDTNLPPAPSSCLP</sequence>
<reference evidence="3" key="1">
    <citation type="submission" date="2021-01" db="UniProtKB">
        <authorList>
            <consortium name="EnsemblMetazoa"/>
        </authorList>
    </citation>
    <scope>IDENTIFICATION</scope>
</reference>
<name>A0A7M7HD03_NASVI</name>
<dbReference type="PANTHER" id="PTHR21505">
    <property type="entry name" value="MADF DOMAIN-CONTAINING PROTEIN-RELATED"/>
    <property type="match status" value="1"/>
</dbReference>
<gene>
    <name evidence="3" type="primary">100680220</name>
</gene>
<evidence type="ECO:0000259" key="2">
    <source>
        <dbReference type="PROSITE" id="PS51029"/>
    </source>
</evidence>
<feature type="domain" description="MADF" evidence="2">
    <location>
        <begin position="9"/>
        <end position="104"/>
    </location>
</feature>
<dbReference type="InterPro" id="IPR006578">
    <property type="entry name" value="MADF-dom"/>
</dbReference>
<evidence type="ECO:0000313" key="4">
    <source>
        <dbReference type="Proteomes" id="UP000002358"/>
    </source>
</evidence>
<accession>A0A7M7HD03</accession>
<dbReference type="Pfam" id="PF10545">
    <property type="entry name" value="MADF_DNA_bdg"/>
    <property type="match status" value="1"/>
</dbReference>
<feature type="region of interest" description="Disordered" evidence="1">
    <location>
        <begin position="197"/>
        <end position="218"/>
    </location>
</feature>
<evidence type="ECO:0000313" key="3">
    <source>
        <dbReference type="EnsemblMetazoa" id="XP_008216752"/>
    </source>
</evidence>
<dbReference type="SMART" id="SM00595">
    <property type="entry name" value="MADF"/>
    <property type="match status" value="1"/>
</dbReference>
<dbReference type="OrthoDB" id="7700865at2759"/>
<dbReference type="SMR" id="A0A7M7HD03"/>